<dbReference type="EMBL" id="KN840445">
    <property type="protein sequence ID" value="KIP11582.1"/>
    <property type="molecule type" value="Genomic_DNA"/>
</dbReference>
<feature type="compositionally biased region" description="Polar residues" evidence="6">
    <location>
        <begin position="1"/>
        <end position="11"/>
    </location>
</feature>
<accession>A0A0C3SD80</accession>
<protein>
    <recommendedName>
        <fullName evidence="10">HlyIII-domain-containing protein</fullName>
    </recommendedName>
</protein>
<dbReference type="GO" id="GO:0016020">
    <property type="term" value="C:membrane"/>
    <property type="evidence" value="ECO:0007669"/>
    <property type="project" value="UniProtKB-SubCell"/>
</dbReference>
<organism evidence="8 9">
    <name type="scientific">Phlebiopsis gigantea (strain 11061_1 CR5-6)</name>
    <name type="common">White-rot fungus</name>
    <name type="synonym">Peniophora gigantea</name>
    <dbReference type="NCBI Taxonomy" id="745531"/>
    <lineage>
        <taxon>Eukaryota</taxon>
        <taxon>Fungi</taxon>
        <taxon>Dikarya</taxon>
        <taxon>Basidiomycota</taxon>
        <taxon>Agaricomycotina</taxon>
        <taxon>Agaricomycetes</taxon>
        <taxon>Polyporales</taxon>
        <taxon>Phanerochaetaceae</taxon>
        <taxon>Phlebiopsis</taxon>
    </lineage>
</organism>
<feature type="binding site" evidence="5">
    <location>
        <position position="462"/>
    </location>
    <ligand>
        <name>Zn(2+)</name>
        <dbReference type="ChEBI" id="CHEBI:29105"/>
    </ligand>
</feature>
<dbReference type="OrthoDB" id="5585746at2759"/>
<dbReference type="Proteomes" id="UP000053257">
    <property type="component" value="Unassembled WGS sequence"/>
</dbReference>
<proteinExistence type="predicted"/>
<reference evidence="8 9" key="1">
    <citation type="journal article" date="2014" name="PLoS Genet.">
        <title>Analysis of the Phlebiopsis gigantea genome, transcriptome and secretome provides insight into its pioneer colonization strategies of wood.</title>
        <authorList>
            <person name="Hori C."/>
            <person name="Ishida T."/>
            <person name="Igarashi K."/>
            <person name="Samejima M."/>
            <person name="Suzuki H."/>
            <person name="Master E."/>
            <person name="Ferreira P."/>
            <person name="Ruiz-Duenas F.J."/>
            <person name="Held B."/>
            <person name="Canessa P."/>
            <person name="Larrondo L.F."/>
            <person name="Schmoll M."/>
            <person name="Druzhinina I.S."/>
            <person name="Kubicek C.P."/>
            <person name="Gaskell J.A."/>
            <person name="Kersten P."/>
            <person name="St John F."/>
            <person name="Glasner J."/>
            <person name="Sabat G."/>
            <person name="Splinter BonDurant S."/>
            <person name="Syed K."/>
            <person name="Yadav J."/>
            <person name="Mgbeahuruike A.C."/>
            <person name="Kovalchuk A."/>
            <person name="Asiegbu F.O."/>
            <person name="Lackner G."/>
            <person name="Hoffmeister D."/>
            <person name="Rencoret J."/>
            <person name="Gutierrez A."/>
            <person name="Sun H."/>
            <person name="Lindquist E."/>
            <person name="Barry K."/>
            <person name="Riley R."/>
            <person name="Grigoriev I.V."/>
            <person name="Henrissat B."/>
            <person name="Kues U."/>
            <person name="Berka R.M."/>
            <person name="Martinez A.T."/>
            <person name="Covert S.F."/>
            <person name="Blanchette R.A."/>
            <person name="Cullen D."/>
        </authorList>
    </citation>
    <scope>NUCLEOTIDE SEQUENCE [LARGE SCALE GENOMIC DNA]</scope>
    <source>
        <strain evidence="8 9">11061_1 CR5-6</strain>
    </source>
</reference>
<dbReference type="HOGENOM" id="CLU_021163_0_0_1"/>
<evidence type="ECO:0000256" key="3">
    <source>
        <dbReference type="ARBA" id="ARBA00022989"/>
    </source>
</evidence>
<feature type="binding site" evidence="5">
    <location>
        <position position="311"/>
    </location>
    <ligand>
        <name>Zn(2+)</name>
        <dbReference type="ChEBI" id="CHEBI:29105"/>
    </ligand>
</feature>
<evidence type="ECO:0000313" key="9">
    <source>
        <dbReference type="Proteomes" id="UP000053257"/>
    </source>
</evidence>
<keyword evidence="5" id="KW-0862">Zinc</keyword>
<evidence type="ECO:0000256" key="7">
    <source>
        <dbReference type="SAM" id="Phobius"/>
    </source>
</evidence>
<keyword evidence="5" id="KW-0479">Metal-binding</keyword>
<evidence type="ECO:0008006" key="10">
    <source>
        <dbReference type="Google" id="ProtNLM"/>
    </source>
</evidence>
<comment type="subcellular location">
    <subcellularLocation>
        <location evidence="1">Membrane</location>
        <topology evidence="1">Multi-pass membrane protein</topology>
    </subcellularLocation>
</comment>
<keyword evidence="9" id="KW-1185">Reference proteome</keyword>
<evidence type="ECO:0000256" key="2">
    <source>
        <dbReference type="ARBA" id="ARBA00022692"/>
    </source>
</evidence>
<feature type="transmembrane region" description="Helical" evidence="7">
    <location>
        <begin position="358"/>
        <end position="376"/>
    </location>
</feature>
<dbReference type="GO" id="GO:0038023">
    <property type="term" value="F:signaling receptor activity"/>
    <property type="evidence" value="ECO:0007669"/>
    <property type="project" value="TreeGrafter"/>
</dbReference>
<keyword evidence="4 7" id="KW-0472">Membrane</keyword>
<gene>
    <name evidence="8" type="ORF">PHLGIDRAFT_21535</name>
</gene>
<evidence type="ECO:0000256" key="6">
    <source>
        <dbReference type="SAM" id="MobiDB-lite"/>
    </source>
</evidence>
<feature type="compositionally biased region" description="Basic residues" evidence="6">
    <location>
        <begin position="16"/>
        <end position="34"/>
    </location>
</feature>
<feature type="transmembrane region" description="Helical" evidence="7">
    <location>
        <begin position="293"/>
        <end position="310"/>
    </location>
</feature>
<evidence type="ECO:0000256" key="1">
    <source>
        <dbReference type="ARBA" id="ARBA00004141"/>
    </source>
</evidence>
<keyword evidence="3 7" id="KW-1133">Transmembrane helix</keyword>
<sequence>MITVTETSTLLSPPARRTRRRVSTSHAGKQRGRLQCKPLPSSVDALDLSLSSPLPVLANVCSHLPETPSVEDFLKSHIPDVPCLDDVCAHLPAVPDAVRTRLTDITIADISSRLDDVRASFPDLHFRRPLEYIPTLSEHLQSLQSHLSSVDLPQSFCDSIAYFRPHASLSELLEKVLSSDLVAGMSSDIRGGEDMLEKAAVEVARAVRRSLNGSQLIHYMDLPEKWRNNRFVARGYRFIPLQRWPLIIMSLFALHNETVNIHTHLIPFLLWSLNFVPLSLVPSSSPVRPDTPELAFTAFALLCLFTSALWHTMAGCAHPKGMELCARVDYVGIGWLISASVGTVVYYGFQGHETARNAFLLLCLVMGVLGSVFPFMEWFNDIKYRNYRISFFLALAFSSLAPLAHLAYLFSTSEMLSFMQPVVPSLLAYIAGLVFYATHFPECMLARPGEKHWLDWLGGGSHAIWHVCIVCAISLHRSAMEPMRKGIGALCS</sequence>
<dbReference type="STRING" id="745531.A0A0C3SD80"/>
<dbReference type="Pfam" id="PF03006">
    <property type="entry name" value="HlyIII"/>
    <property type="match status" value="1"/>
</dbReference>
<feature type="transmembrane region" description="Helical" evidence="7">
    <location>
        <begin position="388"/>
        <end position="410"/>
    </location>
</feature>
<dbReference type="PANTHER" id="PTHR20855">
    <property type="entry name" value="ADIPOR/PROGESTIN RECEPTOR-RELATED"/>
    <property type="match status" value="1"/>
</dbReference>
<feature type="transmembrane region" description="Helical" evidence="7">
    <location>
        <begin position="330"/>
        <end position="349"/>
    </location>
</feature>
<feature type="region of interest" description="Disordered" evidence="6">
    <location>
        <begin position="1"/>
        <end position="34"/>
    </location>
</feature>
<evidence type="ECO:0000313" key="8">
    <source>
        <dbReference type="EMBL" id="KIP11582.1"/>
    </source>
</evidence>
<keyword evidence="2 7" id="KW-0812">Transmembrane</keyword>
<evidence type="ECO:0000256" key="4">
    <source>
        <dbReference type="ARBA" id="ARBA00023136"/>
    </source>
</evidence>
<feature type="transmembrane region" description="Helical" evidence="7">
    <location>
        <begin position="261"/>
        <end position="281"/>
    </location>
</feature>
<feature type="transmembrane region" description="Helical" evidence="7">
    <location>
        <begin position="422"/>
        <end position="441"/>
    </location>
</feature>
<evidence type="ECO:0000256" key="5">
    <source>
        <dbReference type="PIRSR" id="PIRSR604254-1"/>
    </source>
</evidence>
<dbReference type="GO" id="GO:0046872">
    <property type="term" value="F:metal ion binding"/>
    <property type="evidence" value="ECO:0007669"/>
    <property type="project" value="UniProtKB-KW"/>
</dbReference>
<feature type="transmembrane region" description="Helical" evidence="7">
    <location>
        <begin position="453"/>
        <end position="475"/>
    </location>
</feature>
<dbReference type="PANTHER" id="PTHR20855:SF97">
    <property type="entry name" value="ADIPOR-LIKE RECEPTOR IZH3-RELATED"/>
    <property type="match status" value="1"/>
</dbReference>
<name>A0A0C3SD80_PHLG1</name>
<feature type="binding site" evidence="5">
    <location>
        <position position="466"/>
    </location>
    <ligand>
        <name>Zn(2+)</name>
        <dbReference type="ChEBI" id="CHEBI:29105"/>
    </ligand>
</feature>
<dbReference type="InterPro" id="IPR004254">
    <property type="entry name" value="AdipoR/HlyIII-related"/>
</dbReference>
<dbReference type="GO" id="GO:0006882">
    <property type="term" value="P:intracellular zinc ion homeostasis"/>
    <property type="evidence" value="ECO:0007669"/>
    <property type="project" value="TreeGrafter"/>
</dbReference>
<dbReference type="AlphaFoldDB" id="A0A0C3SD80"/>